<dbReference type="SUPFAM" id="SSF50494">
    <property type="entry name" value="Trypsin-like serine proteases"/>
    <property type="match status" value="1"/>
</dbReference>
<feature type="region of interest" description="Disordered" evidence="10">
    <location>
        <begin position="1198"/>
        <end position="1224"/>
    </location>
</feature>
<dbReference type="GO" id="GO:0008234">
    <property type="term" value="F:cysteine-type peptidase activity"/>
    <property type="evidence" value="ECO:0007669"/>
    <property type="project" value="UniProtKB-KW"/>
</dbReference>
<keyword evidence="6" id="KW-0378">Hydrolase</keyword>
<dbReference type="PROSITE" id="PS51218">
    <property type="entry name" value="SF3_HELICASE_2"/>
    <property type="match status" value="1"/>
</dbReference>
<sequence>MAEAKPSSYACSSECPGVGPDCYLGSGSHYLAKARYQSALCLTPFEAFPHTEHCALYARFVIPDCEGMAPLEMEARVQRSCQNVESNIAKYRAFTLSAMAQKSKCKSSDEQVKINHALHCVSAFTPVTNKPMDDLRMSIAVISQDARSILRSAKKLARSRREILKLTVERLRRVCAKVSNVNTRKLNGKLYLDDRCCAHNCVSCNYVDNVSLVDTDVHTYVLRSWRLFRGHVHASSCVYCIIKYFSRLVQCIGFFNLDVVRDYPRLVFVIERLEALAFDISVLLETPFDLFSMNNYALHQFMVRVHNRVIETDRFSIEYVTGNTPECYGSAHFGQMRARLSRPLNCADCKPLSELDQFLMHRLWKHVAFTCEVSGDFVRACFLSDRRCYYAGDPESIYKLSRKYFKNTMQRLDILTHIEEDFHRKLDDSRFEDLVFPIDGDFPCNYEPIPFVKNEFRPVRGFHLAGPLLGRDEVDEDEGIEEELENDDEYIQNGQLIRSPSVDSIHTQGSSSIRKEMQQLLQWRGSRDNRQWMVNLLRSSRNTVLHKAKKIASYVQFDLKDSKDVGQLLSAELWKLLTQNKGVDEANARRFAVAIWGNMDPVAPQPQERFRTQGCLAKLNPFRKERTPVDKMTDWLDQNFESLGIKKEYISSLNACVWFIYDVITGVNYSVAIMRLLTVGTALTKIIINGARKLYTVLKDCALKLTGNNKRGLFTQGSEKVLDEATNESLVTSMAGLAYSMFSGKEFDNNLNSKYRLNRVVNLSKFMVSIKNIFSFVTSLITKGFNFLVEVLTGTNEAADDIARTMPEITEWMQRFDKIDACHKDDVQGLQAFAVAIRKSTPLAQEVVALKKMSDKWVTRLSAKFTDARHWSFFMNKYTRFMKYYDIAINAVCTQKIRAAPFVVCLTGRPGIGKSNMYKHLLQNMFAIDKMELDLGKDVFTREITCEYWDGYANQPVVYYSDLLQTCDPDVRTLIAGEFIQMAQTTPYPLHMADCSLKSVSFFDSQLVWTDCNQFPNEGDLAKLVRTPAAFTRRFNHIIEVELIGMRNSSGGFDASQATEAFHPEVYRFSEKNQAYDFRDLVVHLYKSWQQHKYKQSQDMKVMPVMFTEEEMEAIRQPSIRTEGVAKRGAQYRKIFNFETGKYEEKEDYVHLYKYEKETTNKYEDASHWILDSDEESDESEGEGIFEQATDLLYTLSNPSSSSISSSSGSWEEQPGSSRDSMVGSFDDLVERHNPYYYYEDRAAPLTPYEKYLMWSENRKADALEFVDRIKRLFCNKSVWGFVTAMFLLPVALSVGWLFPLIDACHSERNQMASHTLKTRIDRALHGAGSIVMKQMVCSWIRQNKVKTALISTFVVLGSVSASVLVYKGVRALFRKRKENLWKSESGETKTQRHDRKIGKLRMQGSNTSPIVVGETDDDQHRHLDANGELVQPGLRKPHWHSCVECKGLYSHVHEVVPYEQSKLSGNVHLCKPCKSKKKVTKVPLEDIYSQASHFGESGENALYKIYSAQFKIKSVKSGCYIMGCWVKPHVMMLPAHFFRNESEAMKDGFFKIFGPNYTLQVHSSDLAIREMSLTRDICLVNIDQRIMPAKPCIYRFLANSYTVLPLDATLLNPKGFNSEKGGWEMMRHCIDDLSMEYGFQWDPKEHIAMTQVQNGMSYTADTKEGDCGSLIVVRDDTGCPKVVGSHMGSSSLSRRGVGTNVDRELVDYLYTKIVGEVTSQGSLCLGPIPEKLGLNVPLCETDDILILGTLPPNLVPNLAKNTKIRGSCLHGLFPVTTAPAMLSLTRGIDPVRNGVKEMCRRNVEMDSNGVADAAVSVGSRLLAMKSPYKAAPRLLTEHETLNGAFLYGTNQPDPYIKKMNMKTSAGWPYSLNNTGGKKNFILGEPGSYILTEEMRKKVKNLEDSLITHESIPFLFFDCVKDERRPLEKVEAGMSRIFSVGPMDFTFLMRKYTAQFQAHCMRNCVDSGSAVGINPHSPQWCELLRRLTNKGSNFIAGDYKKWDKWVPYELMMAVCEIMNRFYDKPPDHADSKIRRALFSGAFGAKRIALSVVYQANGGMPSGTPGTSVFNSLANEILFRYVFEILRQKHCPTLDPGRYHELVAFTAYGDDHILSVSNYLPWFNMVSVAEIYSSMGIGYTNADKTDEILRYVPRESLMYLKRKFGEPIGNFCVAPLDPGVIRESVMWERNGSDTFDISCTIRSAMMEMVHHGVEEYLKFRGILAKDLAAQHRVLPDVSYAYVLNRMRDGTMEPEDFLSWRDPDMAIVEEP</sequence>
<evidence type="ECO:0000256" key="8">
    <source>
        <dbReference type="ARBA" id="ARBA00022840"/>
    </source>
</evidence>
<proteinExistence type="predicted"/>
<dbReference type="InterPro" id="IPR007094">
    <property type="entry name" value="RNA-dir_pol_PSvirus"/>
</dbReference>
<evidence type="ECO:0000313" key="14">
    <source>
        <dbReference type="EMBL" id="WAQ80638.1"/>
    </source>
</evidence>
<keyword evidence="11" id="KW-0812">Transmembrane</keyword>
<reference evidence="14" key="1">
    <citation type="submission" date="2022-11" db="EMBL/GenBank/DDBJ databases">
        <title>Viral composition of fish in Lhasa River revealed by metagenomics.</title>
        <authorList>
            <person name="Xi Y."/>
            <person name="Zhang W."/>
        </authorList>
    </citation>
    <scope>NUCLEOTIDE SEQUENCE</scope>
    <source>
        <strain evidence="14">Fi104pic</strain>
    </source>
</reference>
<evidence type="ECO:0000256" key="4">
    <source>
        <dbReference type="ARBA" id="ARBA00022695"/>
    </source>
</evidence>
<protein>
    <recommendedName>
        <fullName evidence="15">Polyprotein</fullName>
    </recommendedName>
</protein>
<evidence type="ECO:0000256" key="5">
    <source>
        <dbReference type="ARBA" id="ARBA00022741"/>
    </source>
</evidence>
<dbReference type="Gene3D" id="3.30.70.270">
    <property type="match status" value="1"/>
</dbReference>
<dbReference type="Pfam" id="PF00910">
    <property type="entry name" value="RNA_helicase"/>
    <property type="match status" value="1"/>
</dbReference>
<dbReference type="InterPro" id="IPR004004">
    <property type="entry name" value="Helic/Pol/Pept_Calicivir-typ"/>
</dbReference>
<dbReference type="Gene3D" id="2.40.10.10">
    <property type="entry name" value="Trypsin-like serine proteases"/>
    <property type="match status" value="1"/>
</dbReference>
<dbReference type="InterPro" id="IPR043502">
    <property type="entry name" value="DNA/RNA_pol_sf"/>
</dbReference>
<organism evidence="14">
    <name type="scientific">Fish-associated picorna-like virus 5</name>
    <dbReference type="NCBI Taxonomy" id="3003961"/>
    <lineage>
        <taxon>Viruses</taxon>
        <taxon>Riboviria</taxon>
        <taxon>Orthornavirae</taxon>
        <taxon>Pisuviricota</taxon>
        <taxon>Pisoniviricetes</taxon>
        <taxon>Picornavirales</taxon>
    </lineage>
</organism>
<name>A0A9E9JLH1_9VIRU</name>
<dbReference type="GO" id="GO:0006508">
    <property type="term" value="P:proteolysis"/>
    <property type="evidence" value="ECO:0007669"/>
    <property type="project" value="UniProtKB-KW"/>
</dbReference>
<dbReference type="Pfam" id="PF00680">
    <property type="entry name" value="RdRP_1"/>
    <property type="match status" value="1"/>
</dbReference>
<dbReference type="GO" id="GO:0039694">
    <property type="term" value="P:viral RNA genome replication"/>
    <property type="evidence" value="ECO:0007669"/>
    <property type="project" value="InterPro"/>
</dbReference>
<dbReference type="SUPFAM" id="SSF56672">
    <property type="entry name" value="DNA/RNA polymerases"/>
    <property type="match status" value="1"/>
</dbReference>
<evidence type="ECO:0000259" key="13">
    <source>
        <dbReference type="PROSITE" id="PS51218"/>
    </source>
</evidence>
<keyword evidence="11" id="KW-0472">Membrane</keyword>
<evidence type="ECO:0000256" key="6">
    <source>
        <dbReference type="ARBA" id="ARBA00022801"/>
    </source>
</evidence>
<evidence type="ECO:0000256" key="3">
    <source>
        <dbReference type="ARBA" id="ARBA00022679"/>
    </source>
</evidence>
<feature type="domain" description="RdRp catalytic" evidence="12">
    <location>
        <begin position="1992"/>
        <end position="2123"/>
    </location>
</feature>
<evidence type="ECO:0000256" key="7">
    <source>
        <dbReference type="ARBA" id="ARBA00022807"/>
    </source>
</evidence>
<keyword evidence="3" id="KW-0808">Transferase</keyword>
<dbReference type="InterPro" id="IPR001205">
    <property type="entry name" value="RNA-dir_pol_C"/>
</dbReference>
<dbReference type="GO" id="GO:0006351">
    <property type="term" value="P:DNA-templated transcription"/>
    <property type="evidence" value="ECO:0007669"/>
    <property type="project" value="InterPro"/>
</dbReference>
<evidence type="ECO:0000256" key="1">
    <source>
        <dbReference type="ARBA" id="ARBA00022484"/>
    </source>
</evidence>
<keyword evidence="4" id="KW-0548">Nucleotidyltransferase</keyword>
<evidence type="ECO:0000256" key="2">
    <source>
        <dbReference type="ARBA" id="ARBA00022670"/>
    </source>
</evidence>
<evidence type="ECO:0000259" key="12">
    <source>
        <dbReference type="PROSITE" id="PS50507"/>
    </source>
</evidence>
<keyword evidence="8" id="KW-0067">ATP-binding</keyword>
<dbReference type="GO" id="GO:0003968">
    <property type="term" value="F:RNA-directed RNA polymerase activity"/>
    <property type="evidence" value="ECO:0007669"/>
    <property type="project" value="UniProtKB-KW"/>
</dbReference>
<keyword evidence="5" id="KW-0547">Nucleotide-binding</keyword>
<dbReference type="InterPro" id="IPR000605">
    <property type="entry name" value="Helicase_SF3_ssDNA/RNA_vir"/>
</dbReference>
<dbReference type="InterPro" id="IPR009003">
    <property type="entry name" value="Peptidase_S1_PA"/>
</dbReference>
<dbReference type="PRINTS" id="PR00918">
    <property type="entry name" value="CALICVIRUSNS"/>
</dbReference>
<accession>A0A9E9JLH1</accession>
<keyword evidence="1" id="KW-0696">RNA-directed RNA polymerase</keyword>
<feature type="compositionally biased region" description="Low complexity" evidence="10">
    <location>
        <begin position="1198"/>
        <end position="1218"/>
    </location>
</feature>
<evidence type="ECO:0008006" key="15">
    <source>
        <dbReference type="Google" id="ProtNLM"/>
    </source>
</evidence>
<keyword evidence="9" id="KW-0693">Viral RNA replication</keyword>
<dbReference type="GO" id="GO:0003724">
    <property type="term" value="F:RNA helicase activity"/>
    <property type="evidence" value="ECO:0007669"/>
    <property type="project" value="InterPro"/>
</dbReference>
<dbReference type="EMBL" id="OP933699">
    <property type="protein sequence ID" value="WAQ80638.1"/>
    <property type="molecule type" value="Genomic_RNA"/>
</dbReference>
<evidence type="ECO:0000256" key="11">
    <source>
        <dbReference type="SAM" id="Phobius"/>
    </source>
</evidence>
<feature type="transmembrane region" description="Helical" evidence="11">
    <location>
        <begin position="1349"/>
        <end position="1367"/>
    </location>
</feature>
<keyword evidence="2" id="KW-0645">Protease</keyword>
<keyword evidence="7" id="KW-0788">Thiol protease</keyword>
<evidence type="ECO:0000256" key="9">
    <source>
        <dbReference type="ARBA" id="ARBA00022953"/>
    </source>
</evidence>
<keyword evidence="11" id="KW-1133">Transmembrane helix</keyword>
<feature type="domain" description="SF3 helicase" evidence="13">
    <location>
        <begin position="882"/>
        <end position="1056"/>
    </location>
</feature>
<dbReference type="InterPro" id="IPR043504">
    <property type="entry name" value="Peptidase_S1_PA_chymotrypsin"/>
</dbReference>
<dbReference type="InterPro" id="IPR014759">
    <property type="entry name" value="Helicase_SF3_ssRNA_vir"/>
</dbReference>
<dbReference type="InterPro" id="IPR043128">
    <property type="entry name" value="Rev_trsase/Diguanyl_cyclase"/>
</dbReference>
<dbReference type="PROSITE" id="PS50507">
    <property type="entry name" value="RDRP_SSRNA_POS"/>
    <property type="match status" value="1"/>
</dbReference>
<feature type="transmembrane region" description="Helical" evidence="11">
    <location>
        <begin position="1279"/>
        <end position="1302"/>
    </location>
</feature>
<evidence type="ECO:0000256" key="10">
    <source>
        <dbReference type="SAM" id="MobiDB-lite"/>
    </source>
</evidence>
<dbReference type="GO" id="GO:0003723">
    <property type="term" value="F:RNA binding"/>
    <property type="evidence" value="ECO:0007669"/>
    <property type="project" value="InterPro"/>
</dbReference>
<dbReference type="GO" id="GO:0005524">
    <property type="term" value="F:ATP binding"/>
    <property type="evidence" value="ECO:0007669"/>
    <property type="project" value="UniProtKB-KW"/>
</dbReference>